<dbReference type="RefSeq" id="WP_034395689.1">
    <property type="nucleotide sequence ID" value="NZ_AWTO01000179.1"/>
</dbReference>
<proteinExistence type="predicted"/>
<evidence type="ECO:0000256" key="1">
    <source>
        <dbReference type="SAM" id="Phobius"/>
    </source>
</evidence>
<evidence type="ECO:0000313" key="3">
    <source>
        <dbReference type="Proteomes" id="UP000029549"/>
    </source>
</evidence>
<feature type="transmembrane region" description="Helical" evidence="1">
    <location>
        <begin position="28"/>
        <end position="45"/>
    </location>
</feature>
<comment type="caution">
    <text evidence="2">The sequence shown here is derived from an EMBL/GenBank/DDBJ whole genome shotgun (WGS) entry which is preliminary data.</text>
</comment>
<protein>
    <submittedName>
        <fullName evidence="2">Uncharacterized protein</fullName>
    </submittedName>
</protein>
<gene>
    <name evidence="2" type="ORF">P608_18540</name>
</gene>
<evidence type="ECO:0000313" key="2">
    <source>
        <dbReference type="EMBL" id="KGH08219.1"/>
    </source>
</evidence>
<reference evidence="2 3" key="1">
    <citation type="submission" date="2013-09" db="EMBL/GenBank/DDBJ databases">
        <title>High correlation between genotypes and phenotypes of environmental bacteria Comamonas testosteroni strains.</title>
        <authorList>
            <person name="Liu L."/>
            <person name="Zhu W."/>
            <person name="Xia X."/>
            <person name="Xu B."/>
            <person name="Luo M."/>
            <person name="Wang G."/>
        </authorList>
    </citation>
    <scope>NUCLEOTIDE SEQUENCE [LARGE SCALE GENOMIC DNA]</scope>
    <source>
        <strain evidence="2 3">DF2</strain>
    </source>
</reference>
<dbReference type="Proteomes" id="UP000029549">
    <property type="component" value="Unassembled WGS sequence"/>
</dbReference>
<organism evidence="2 3">
    <name type="scientific">Comamonas thiooxydans</name>
    <dbReference type="NCBI Taxonomy" id="363952"/>
    <lineage>
        <taxon>Bacteria</taxon>
        <taxon>Pseudomonadati</taxon>
        <taxon>Pseudomonadota</taxon>
        <taxon>Betaproteobacteria</taxon>
        <taxon>Burkholderiales</taxon>
        <taxon>Comamonadaceae</taxon>
        <taxon>Comamonas</taxon>
    </lineage>
</organism>
<keyword evidence="1" id="KW-0472">Membrane</keyword>
<keyword evidence="1" id="KW-1133">Transmembrane helix</keyword>
<dbReference type="EMBL" id="AWTP01000125">
    <property type="protein sequence ID" value="KGH08219.1"/>
    <property type="molecule type" value="Genomic_DNA"/>
</dbReference>
<accession>A0A0E3BRF4</accession>
<sequence length="253" mass="29486">MNEDKLNKFLDIGLKIYRVIKPSFHNKVTWFLIFFGVSLMSSSLLEEFVNHVLKKQFDFTVTGEKDVFWGFMLCFIALIYNIILNIIGAYNEKANRQERKEQQDLLLEHDRELYQKLEPGLKEQFLNNIIANTGADHAIYWNQVAALEAFVNANKEAGNKFLSPVISSATQKLVEDIDNYLNFQTEHFDAYPYHQREQNFRLCLAPQWNVDRAGRWEDGDKYDPLADEMIRLLRAMGSAYTAWRAAVKGVLFI</sequence>
<dbReference type="AlphaFoldDB" id="A0A0E3BRF4"/>
<keyword evidence="1" id="KW-0812">Transmembrane</keyword>
<keyword evidence="3" id="KW-1185">Reference proteome</keyword>
<feature type="transmembrane region" description="Helical" evidence="1">
    <location>
        <begin position="67"/>
        <end position="90"/>
    </location>
</feature>
<name>A0A0E3BRF4_9BURK</name>